<gene>
    <name evidence="2" type="ORF">SAMN05216469_10753</name>
</gene>
<dbReference type="Proteomes" id="UP000186015">
    <property type="component" value="Unassembled WGS sequence"/>
</dbReference>
<dbReference type="GO" id="GO:0016740">
    <property type="term" value="F:transferase activity"/>
    <property type="evidence" value="ECO:0007669"/>
    <property type="project" value="UniProtKB-KW"/>
</dbReference>
<evidence type="ECO:0000313" key="2">
    <source>
        <dbReference type="EMBL" id="SEK88867.1"/>
    </source>
</evidence>
<dbReference type="PANTHER" id="PTHR43404">
    <property type="entry name" value="LIPOPOLYSACCHARIDE CHOLINEPHOSPHOTRANSFERASE LICD"/>
    <property type="match status" value="1"/>
</dbReference>
<feature type="domain" description="LicD/FKTN/FKRP nucleotidyltransferase" evidence="1">
    <location>
        <begin position="45"/>
        <end position="269"/>
    </location>
</feature>
<dbReference type="GO" id="GO:0009100">
    <property type="term" value="P:glycoprotein metabolic process"/>
    <property type="evidence" value="ECO:0007669"/>
    <property type="project" value="UniProtKB-ARBA"/>
</dbReference>
<accession>A0A1H7KSG6</accession>
<dbReference type="RefSeq" id="WP_074833088.1">
    <property type="nucleotide sequence ID" value="NZ_FOAT01000007.1"/>
</dbReference>
<organism evidence="2 3">
    <name type="scientific">Ruminococcus albus</name>
    <dbReference type="NCBI Taxonomy" id="1264"/>
    <lineage>
        <taxon>Bacteria</taxon>
        <taxon>Bacillati</taxon>
        <taxon>Bacillota</taxon>
        <taxon>Clostridia</taxon>
        <taxon>Eubacteriales</taxon>
        <taxon>Oscillospiraceae</taxon>
        <taxon>Ruminococcus</taxon>
    </lineage>
</organism>
<dbReference type="EMBL" id="FOAT01000007">
    <property type="protein sequence ID" value="SEK88867.1"/>
    <property type="molecule type" value="Genomic_DNA"/>
</dbReference>
<protein>
    <submittedName>
        <fullName evidence="2">Lipopolysaccharide cholinephosphotransferase</fullName>
    </submittedName>
</protein>
<dbReference type="InterPro" id="IPR052942">
    <property type="entry name" value="LPS_cholinephosphotransferase"/>
</dbReference>
<sequence length="316" mass="38048">MLPIRIDIPEDFYQEEKRCNYLISKRMKKAWSIQLDLLSELNRICQKHNLVYYADSGTLIGAIRHKGYIPWDDDIDIVMKREDYDRLIEIAKDEFKEPYFLQNVYSDHFVRGYTRLRNSKTTAITIRDARMDFNKGIFIDIFPLDHVPDDESERKKWINKIRKTYAVIHYGIQSNPNDFDSITKKIKSRVFHLFFKVFGYHRYFKYYESICKKYNSKPTKYISYVAYSRGKDKHIWESKCFETCKFVPFEFTNICIPIGYDSRLRTEYGDYMEIRQAPTAHGDMILEPEVDYLTYMKEHDINEIINCLQERSEDKK</sequence>
<proteinExistence type="predicted"/>
<dbReference type="InterPro" id="IPR007074">
    <property type="entry name" value="LicD/FKTN/FKRP_NTP_transf"/>
</dbReference>
<reference evidence="2 3" key="1">
    <citation type="submission" date="2016-10" db="EMBL/GenBank/DDBJ databases">
        <authorList>
            <person name="de Groot N.N."/>
        </authorList>
    </citation>
    <scope>NUCLEOTIDE SEQUENCE [LARGE SCALE GENOMIC DNA]</scope>
    <source>
        <strain evidence="2 3">KH2T6</strain>
    </source>
</reference>
<dbReference type="OrthoDB" id="9786100at2"/>
<evidence type="ECO:0000259" key="1">
    <source>
        <dbReference type="Pfam" id="PF04991"/>
    </source>
</evidence>
<dbReference type="PANTHER" id="PTHR43404:SF2">
    <property type="entry name" value="LIPOPOLYSACCHARIDE CHOLINEPHOSPHOTRANSFERASE LICD"/>
    <property type="match status" value="1"/>
</dbReference>
<name>A0A1H7KSG6_RUMAL</name>
<dbReference type="AlphaFoldDB" id="A0A1H7KSG6"/>
<keyword evidence="2" id="KW-0808">Transferase</keyword>
<evidence type="ECO:0000313" key="3">
    <source>
        <dbReference type="Proteomes" id="UP000186015"/>
    </source>
</evidence>
<dbReference type="Pfam" id="PF04991">
    <property type="entry name" value="LicD"/>
    <property type="match status" value="1"/>
</dbReference>